<dbReference type="InterPro" id="IPR001387">
    <property type="entry name" value="Cro/C1-type_HTH"/>
</dbReference>
<accession>A0A6B2JXD6</accession>
<protein>
    <submittedName>
        <fullName evidence="3">HigA family addiction module antidote protein</fullName>
    </submittedName>
</protein>
<dbReference type="RefSeq" id="WP_163896053.1">
    <property type="nucleotide sequence ID" value="NZ_JAAFYS010000004.1"/>
</dbReference>
<evidence type="ECO:0000313" key="4">
    <source>
        <dbReference type="Proteomes" id="UP000474757"/>
    </source>
</evidence>
<keyword evidence="1" id="KW-0238">DNA-binding</keyword>
<dbReference type="SMART" id="SM00530">
    <property type="entry name" value="HTH_XRE"/>
    <property type="match status" value="1"/>
</dbReference>
<reference evidence="3 4" key="1">
    <citation type="submission" date="2020-02" db="EMBL/GenBank/DDBJ databases">
        <title>Pseudoroseicyclus tamarix, sp. nov., isolated from offshore sediment of a Tamarix chinensis forest.</title>
        <authorList>
            <person name="Gai Y."/>
        </authorList>
    </citation>
    <scope>NUCLEOTIDE SEQUENCE [LARGE SCALE GENOMIC DNA]</scope>
    <source>
        <strain evidence="3 4">CLL3-39</strain>
    </source>
</reference>
<dbReference type="InterPro" id="IPR010982">
    <property type="entry name" value="Lambda_DNA-bd_dom_sf"/>
</dbReference>
<dbReference type="GO" id="GO:0003677">
    <property type="term" value="F:DNA binding"/>
    <property type="evidence" value="ECO:0007669"/>
    <property type="project" value="UniProtKB-KW"/>
</dbReference>
<dbReference type="Proteomes" id="UP000474757">
    <property type="component" value="Unassembled WGS sequence"/>
</dbReference>
<dbReference type="PANTHER" id="PTHR36924:SF1">
    <property type="entry name" value="ANTITOXIN HIGA-1"/>
    <property type="match status" value="1"/>
</dbReference>
<dbReference type="Pfam" id="PF01381">
    <property type="entry name" value="HTH_3"/>
    <property type="match status" value="1"/>
</dbReference>
<evidence type="ECO:0000259" key="2">
    <source>
        <dbReference type="PROSITE" id="PS50943"/>
    </source>
</evidence>
<organism evidence="3 4">
    <name type="scientific">Pseudoroseicyclus tamaricis</name>
    <dbReference type="NCBI Taxonomy" id="2705421"/>
    <lineage>
        <taxon>Bacteria</taxon>
        <taxon>Pseudomonadati</taxon>
        <taxon>Pseudomonadota</taxon>
        <taxon>Alphaproteobacteria</taxon>
        <taxon>Rhodobacterales</taxon>
        <taxon>Paracoccaceae</taxon>
        <taxon>Pseudoroseicyclus</taxon>
    </lineage>
</organism>
<dbReference type="CDD" id="cd00093">
    <property type="entry name" value="HTH_XRE"/>
    <property type="match status" value="1"/>
</dbReference>
<evidence type="ECO:0000256" key="1">
    <source>
        <dbReference type="ARBA" id="ARBA00023125"/>
    </source>
</evidence>
<dbReference type="Gene3D" id="1.10.260.40">
    <property type="entry name" value="lambda repressor-like DNA-binding domains"/>
    <property type="match status" value="1"/>
</dbReference>
<dbReference type="SUPFAM" id="SSF47413">
    <property type="entry name" value="lambda repressor-like DNA-binding domains"/>
    <property type="match status" value="1"/>
</dbReference>
<evidence type="ECO:0000313" key="3">
    <source>
        <dbReference type="EMBL" id="NDV02790.1"/>
    </source>
</evidence>
<dbReference type="InterPro" id="IPR013430">
    <property type="entry name" value="Toxin_antidote_HigA"/>
</dbReference>
<comment type="caution">
    <text evidence="3">The sequence shown here is derived from an EMBL/GenBank/DDBJ whole genome shotgun (WGS) entry which is preliminary data.</text>
</comment>
<keyword evidence="4" id="KW-1185">Reference proteome</keyword>
<dbReference type="AlphaFoldDB" id="A0A6B2JXD6"/>
<gene>
    <name evidence="3" type="ORF">GZA08_17645</name>
</gene>
<sequence length="105" mass="11615">MAAETPTMAFAPAHPGAILREDILPNIGMTVTELAAHLGVSRQALSGLLNERRSVSLEMAQKLGQAFQNGTRFWLALQMQHDIWWAERGEAPRVAPIEWHEDDAA</sequence>
<proteinExistence type="predicted"/>
<name>A0A6B2JXD6_9RHOB</name>
<dbReference type="EMBL" id="JAAGAB010000004">
    <property type="protein sequence ID" value="NDV02790.1"/>
    <property type="molecule type" value="Genomic_DNA"/>
</dbReference>
<dbReference type="PANTHER" id="PTHR36924">
    <property type="entry name" value="ANTITOXIN HIGA-1"/>
    <property type="match status" value="1"/>
</dbReference>
<dbReference type="PROSITE" id="PS50943">
    <property type="entry name" value="HTH_CROC1"/>
    <property type="match status" value="1"/>
</dbReference>
<dbReference type="NCBIfam" id="TIGR02607">
    <property type="entry name" value="antidote_HigA"/>
    <property type="match status" value="1"/>
</dbReference>
<feature type="domain" description="HTH cro/C1-type" evidence="2">
    <location>
        <begin position="28"/>
        <end position="74"/>
    </location>
</feature>